<dbReference type="AlphaFoldDB" id="A6KD94"/>
<protein>
    <submittedName>
        <fullName evidence="1">RCG44315</fullName>
    </submittedName>
</protein>
<name>A6KD94_RAT</name>
<evidence type="ECO:0000313" key="1">
    <source>
        <dbReference type="EMBL" id="EDL87532.1"/>
    </source>
</evidence>
<dbReference type="Proteomes" id="UP000234681">
    <property type="component" value="Chromosome 19"/>
</dbReference>
<proteinExistence type="predicted"/>
<gene>
    <name evidence="1" type="ORF">rCG_44315</name>
</gene>
<organism evidence="1 2">
    <name type="scientific">Rattus norvegicus</name>
    <name type="common">Rat</name>
    <dbReference type="NCBI Taxonomy" id="10116"/>
    <lineage>
        <taxon>Eukaryota</taxon>
        <taxon>Metazoa</taxon>
        <taxon>Chordata</taxon>
        <taxon>Craniata</taxon>
        <taxon>Vertebrata</taxon>
        <taxon>Euteleostomi</taxon>
        <taxon>Mammalia</taxon>
        <taxon>Eutheria</taxon>
        <taxon>Euarchontoglires</taxon>
        <taxon>Glires</taxon>
        <taxon>Rodentia</taxon>
        <taxon>Myomorpha</taxon>
        <taxon>Muroidea</taxon>
        <taxon>Muridae</taxon>
        <taxon>Murinae</taxon>
        <taxon>Rattus</taxon>
    </lineage>
</organism>
<accession>A6KD94</accession>
<evidence type="ECO:0000313" key="2">
    <source>
        <dbReference type="Proteomes" id="UP000234681"/>
    </source>
</evidence>
<reference evidence="1 2" key="1">
    <citation type="submission" date="2005-09" db="EMBL/GenBank/DDBJ databases">
        <authorList>
            <person name="Mural R.J."/>
            <person name="Li P.W."/>
            <person name="Adams M.D."/>
            <person name="Amanatides P.G."/>
            <person name="Baden-Tillson H."/>
            <person name="Barnstead M."/>
            <person name="Chin S.H."/>
            <person name="Dew I."/>
            <person name="Evans C.A."/>
            <person name="Ferriera S."/>
            <person name="Flanigan M."/>
            <person name="Fosler C."/>
            <person name="Glodek A."/>
            <person name="Gu Z."/>
            <person name="Holt R.A."/>
            <person name="Jennings D."/>
            <person name="Kraft C.L."/>
            <person name="Lu F."/>
            <person name="Nguyen T."/>
            <person name="Nusskern D.R."/>
            <person name="Pfannkoch C.M."/>
            <person name="Sitter C."/>
            <person name="Sutton G.G."/>
            <person name="Venter J.C."/>
            <person name="Wang Z."/>
            <person name="Woodage T."/>
            <person name="Zheng X.H."/>
            <person name="Zhong F."/>
        </authorList>
    </citation>
    <scope>NUCLEOTIDE SEQUENCE [LARGE SCALE GENOMIC DNA]</scope>
    <source>
        <strain>BN</strain>
        <strain evidence="2">Sprague-Dawley</strain>
    </source>
</reference>
<dbReference type="EMBL" id="CH474037">
    <property type="protein sequence ID" value="EDL87532.1"/>
    <property type="molecule type" value="Genomic_DNA"/>
</dbReference>
<sequence length="26" mass="2977">MTTLLIKDSHPLLHVNVQGTRYGRQV</sequence>